<accession>A0A6J5W3K0</accession>
<evidence type="ECO:0000313" key="1">
    <source>
        <dbReference type="EMBL" id="CAB4294385.1"/>
    </source>
</evidence>
<proteinExistence type="predicted"/>
<protein>
    <submittedName>
        <fullName evidence="1">Uncharacterized protein</fullName>
    </submittedName>
</protein>
<dbReference type="Proteomes" id="UP000507245">
    <property type="component" value="Unassembled WGS sequence"/>
</dbReference>
<sequence>MELKKRARQKGWVVGTSRGFRFQRVLSTRQGVGLSAWFPRRSGAGSVVSSSRELGPCRIRWSLSIGKCGTEDGWPLLVRLKAWRAWVRLLRQVPGQVLAILVWARGLDVGSFGKLIRSWADRVSPPFRLNANRSWECGLGAGPREILRQAEVGVGIVVSFPSNSSTTLAVRQVVLVCGWLPCSRASRRGRVRYPASGVASWFSLSFGRWALELGA</sequence>
<dbReference type="EMBL" id="CAEKKB010000001">
    <property type="protein sequence ID" value="CAB4294385.1"/>
    <property type="molecule type" value="Genomic_DNA"/>
</dbReference>
<evidence type="ECO:0000313" key="2">
    <source>
        <dbReference type="Proteomes" id="UP000507245"/>
    </source>
</evidence>
<dbReference type="AlphaFoldDB" id="A0A6J5W3K0"/>
<name>A0A6J5W3K0_PRUAR</name>
<keyword evidence="2" id="KW-1185">Reference proteome</keyword>
<organism evidence="1 2">
    <name type="scientific">Prunus armeniaca</name>
    <name type="common">Apricot</name>
    <name type="synonym">Armeniaca vulgaris</name>
    <dbReference type="NCBI Taxonomy" id="36596"/>
    <lineage>
        <taxon>Eukaryota</taxon>
        <taxon>Viridiplantae</taxon>
        <taxon>Streptophyta</taxon>
        <taxon>Embryophyta</taxon>
        <taxon>Tracheophyta</taxon>
        <taxon>Spermatophyta</taxon>
        <taxon>Magnoliopsida</taxon>
        <taxon>eudicotyledons</taxon>
        <taxon>Gunneridae</taxon>
        <taxon>Pentapetalae</taxon>
        <taxon>rosids</taxon>
        <taxon>fabids</taxon>
        <taxon>Rosales</taxon>
        <taxon>Rosaceae</taxon>
        <taxon>Amygdaloideae</taxon>
        <taxon>Amygdaleae</taxon>
        <taxon>Prunus</taxon>
    </lineage>
</organism>
<gene>
    <name evidence="1" type="ORF">ORAREDHAP_LOCUS4927</name>
</gene>
<reference evidence="2" key="1">
    <citation type="journal article" date="2020" name="Genome Biol.">
        <title>Gamete binning: chromosome-level and haplotype-resolved genome assembly enabled by high-throughput single-cell sequencing of gamete genomes.</title>
        <authorList>
            <person name="Campoy J.A."/>
            <person name="Sun H."/>
            <person name="Goel M."/>
            <person name="Jiao W.-B."/>
            <person name="Folz-Donahue K."/>
            <person name="Wang N."/>
            <person name="Rubio M."/>
            <person name="Liu C."/>
            <person name="Kukat C."/>
            <person name="Ruiz D."/>
            <person name="Huettel B."/>
            <person name="Schneeberger K."/>
        </authorList>
    </citation>
    <scope>NUCLEOTIDE SEQUENCE [LARGE SCALE GENOMIC DNA]</scope>
    <source>
        <strain evidence="2">cv. Rojo Pasion</strain>
    </source>
</reference>